<comment type="similarity">
    <text evidence="1">Belongs to the short-chain dehydrogenases/reductases (SDR) family.</text>
</comment>
<dbReference type="EMBL" id="JAQJZL010000008">
    <property type="protein sequence ID" value="KAJ6038730.1"/>
    <property type="molecule type" value="Genomic_DNA"/>
</dbReference>
<dbReference type="InterPro" id="IPR002347">
    <property type="entry name" value="SDR_fam"/>
</dbReference>
<sequence>MNCVKQQVRAMKASQTRGSIVVVASVGGLIGTENGAAYSAAKFGIVGLIRSAAKETAIFRIRIVGIAPGIIKTPMILDSPAGEAFMVGAIAHTPLRRAAEPDEVAHLALFLLSGASSFVTGSVHTVDGGLLV</sequence>
<name>A0AAD6IA06_PENCN</name>
<evidence type="ECO:0000256" key="2">
    <source>
        <dbReference type="ARBA" id="ARBA00022857"/>
    </source>
</evidence>
<keyword evidence="2" id="KW-0521">NADP</keyword>
<reference evidence="4" key="1">
    <citation type="journal article" date="2023" name="IMA Fungus">
        <title>Comparative genomic study of the Penicillium genus elucidates a diverse pangenome and 15 lateral gene transfer events.</title>
        <authorList>
            <person name="Petersen C."/>
            <person name="Sorensen T."/>
            <person name="Nielsen M.R."/>
            <person name="Sondergaard T.E."/>
            <person name="Sorensen J.L."/>
            <person name="Fitzpatrick D.A."/>
            <person name="Frisvad J.C."/>
            <person name="Nielsen K.L."/>
        </authorList>
    </citation>
    <scope>NUCLEOTIDE SEQUENCE</scope>
    <source>
        <strain evidence="4">IBT 15450</strain>
    </source>
</reference>
<dbReference type="Proteomes" id="UP001219568">
    <property type="component" value="Unassembled WGS sequence"/>
</dbReference>
<dbReference type="PRINTS" id="PR00081">
    <property type="entry name" value="GDHRDH"/>
</dbReference>
<dbReference type="PROSITE" id="PS00061">
    <property type="entry name" value="ADH_SHORT"/>
    <property type="match status" value="1"/>
</dbReference>
<gene>
    <name evidence="4" type="ORF">N7460_007447</name>
</gene>
<evidence type="ECO:0000313" key="4">
    <source>
        <dbReference type="EMBL" id="KAJ6038730.1"/>
    </source>
</evidence>
<dbReference type="InterPro" id="IPR020904">
    <property type="entry name" value="Sc_DH/Rdtase_CS"/>
</dbReference>
<accession>A0AAD6IA06</accession>
<dbReference type="GO" id="GO:0016491">
    <property type="term" value="F:oxidoreductase activity"/>
    <property type="evidence" value="ECO:0007669"/>
    <property type="project" value="UniProtKB-KW"/>
</dbReference>
<dbReference type="Pfam" id="PF13561">
    <property type="entry name" value="adh_short_C2"/>
    <property type="match status" value="1"/>
</dbReference>
<dbReference type="SUPFAM" id="SSF51735">
    <property type="entry name" value="NAD(P)-binding Rossmann-fold domains"/>
    <property type="match status" value="1"/>
</dbReference>
<dbReference type="CDD" id="cd05233">
    <property type="entry name" value="SDR_c"/>
    <property type="match status" value="1"/>
</dbReference>
<dbReference type="AlphaFoldDB" id="A0AAD6IA06"/>
<protein>
    <submittedName>
        <fullName evidence="4">3-oxoacyl-reductase</fullName>
    </submittedName>
</protein>
<proteinExistence type="inferred from homology"/>
<organism evidence="4 5">
    <name type="scientific">Penicillium canescens</name>
    <dbReference type="NCBI Taxonomy" id="5083"/>
    <lineage>
        <taxon>Eukaryota</taxon>
        <taxon>Fungi</taxon>
        <taxon>Dikarya</taxon>
        <taxon>Ascomycota</taxon>
        <taxon>Pezizomycotina</taxon>
        <taxon>Eurotiomycetes</taxon>
        <taxon>Eurotiomycetidae</taxon>
        <taxon>Eurotiales</taxon>
        <taxon>Aspergillaceae</taxon>
        <taxon>Penicillium</taxon>
    </lineage>
</organism>
<dbReference type="PANTHER" id="PTHR24321">
    <property type="entry name" value="DEHYDROGENASES, SHORT CHAIN"/>
    <property type="match status" value="1"/>
</dbReference>
<evidence type="ECO:0000313" key="5">
    <source>
        <dbReference type="Proteomes" id="UP001219568"/>
    </source>
</evidence>
<evidence type="ECO:0000256" key="3">
    <source>
        <dbReference type="ARBA" id="ARBA00023002"/>
    </source>
</evidence>
<dbReference type="Gene3D" id="3.40.50.720">
    <property type="entry name" value="NAD(P)-binding Rossmann-like Domain"/>
    <property type="match status" value="1"/>
</dbReference>
<keyword evidence="5" id="KW-1185">Reference proteome</keyword>
<reference evidence="4" key="2">
    <citation type="submission" date="2023-01" db="EMBL/GenBank/DDBJ databases">
        <authorList>
            <person name="Petersen C."/>
        </authorList>
    </citation>
    <scope>NUCLEOTIDE SEQUENCE</scope>
    <source>
        <strain evidence="4">IBT 15450</strain>
    </source>
</reference>
<evidence type="ECO:0000256" key="1">
    <source>
        <dbReference type="ARBA" id="ARBA00006484"/>
    </source>
</evidence>
<dbReference type="InterPro" id="IPR036291">
    <property type="entry name" value="NAD(P)-bd_dom_sf"/>
</dbReference>
<keyword evidence="3" id="KW-0560">Oxidoreductase</keyword>
<dbReference type="PANTHER" id="PTHR24321:SF8">
    <property type="entry name" value="ESTRADIOL 17-BETA-DEHYDROGENASE 8-RELATED"/>
    <property type="match status" value="1"/>
</dbReference>
<comment type="caution">
    <text evidence="4">The sequence shown here is derived from an EMBL/GenBank/DDBJ whole genome shotgun (WGS) entry which is preliminary data.</text>
</comment>